<dbReference type="InterPro" id="IPR037579">
    <property type="entry name" value="FIB_ANG-like"/>
</dbReference>
<dbReference type="AlphaFoldDB" id="A0A1A7XSI3"/>
<feature type="chain" id="PRO_5008363446" evidence="7">
    <location>
        <begin position="18"/>
        <end position="239"/>
    </location>
</feature>
<feature type="signal peptide" evidence="7">
    <location>
        <begin position="1"/>
        <end position="17"/>
    </location>
</feature>
<accession>A0A1A7XSI3</accession>
<dbReference type="FunFam" id="3.90.215.10:FF:000001">
    <property type="entry name" value="Tenascin isoform 1"/>
    <property type="match status" value="1"/>
</dbReference>
<reference evidence="9" key="1">
    <citation type="submission" date="2016-05" db="EMBL/GenBank/DDBJ databases">
        <authorList>
            <person name="Lavstsen T."/>
            <person name="Jespersen J.S."/>
        </authorList>
    </citation>
    <scope>NUCLEOTIDE SEQUENCE</scope>
    <source>
        <tissue evidence="9">Brain</tissue>
    </source>
</reference>
<dbReference type="EMBL" id="HADW01019350">
    <property type="protein sequence ID" value="SBP20750.1"/>
    <property type="molecule type" value="Transcribed_RNA"/>
</dbReference>
<comment type="subcellular location">
    <subcellularLocation>
        <location evidence="1">Secreted</location>
    </subcellularLocation>
</comment>
<keyword evidence="5" id="KW-1015">Disulfide bond</keyword>
<dbReference type="GO" id="GO:0007596">
    <property type="term" value="P:blood coagulation"/>
    <property type="evidence" value="ECO:0007669"/>
    <property type="project" value="InterPro"/>
</dbReference>
<dbReference type="PANTHER" id="PTHR47221">
    <property type="entry name" value="FIBRINOGEN ALPHA CHAIN"/>
    <property type="match status" value="1"/>
</dbReference>
<dbReference type="NCBIfam" id="NF040941">
    <property type="entry name" value="GGGWT_bact"/>
    <property type="match status" value="1"/>
</dbReference>
<reference evidence="9" key="2">
    <citation type="submission" date="2016-06" db="EMBL/GenBank/DDBJ databases">
        <title>The genome of a short-lived fish provides insights into sex chromosome evolution and the genetic control of aging.</title>
        <authorList>
            <person name="Reichwald K."/>
            <person name="Felder M."/>
            <person name="Petzold A."/>
            <person name="Koch P."/>
            <person name="Groth M."/>
            <person name="Platzer M."/>
        </authorList>
    </citation>
    <scope>NUCLEOTIDE SEQUENCE</scope>
    <source>
        <tissue evidence="9">Brain</tissue>
    </source>
</reference>
<evidence type="ECO:0000256" key="4">
    <source>
        <dbReference type="ARBA" id="ARBA00023054"/>
    </source>
</evidence>
<evidence type="ECO:0000256" key="2">
    <source>
        <dbReference type="ARBA" id="ARBA00022525"/>
    </source>
</evidence>
<gene>
    <name evidence="9" type="primary">MFAP4</name>
</gene>
<dbReference type="InterPro" id="IPR002181">
    <property type="entry name" value="Fibrinogen_a/b/g_C_dom"/>
</dbReference>
<sequence>MKLSSVLLLLAPALISCVDVRPPVDCSNILQLDKNQSNGVYTIYPIGSTSAVQVYCDMSSEGGGWTVFQRRLDGTLNFYRPWNQYKFGFGNAAGEYWLGLETLYQLTRLQNYELMVDLEDFEGNKKFALYSSFGVDAECEGYRLHVTGFDNKGGSGDGLGYHNGFKFSTFDKDQDTWENNCARSYLGAFWYGACHHVNPNGIYRWGADKTIFAIGVDWYQWKNFDYSLKGITMKIRPKK</sequence>
<dbReference type="GO" id="GO:0005576">
    <property type="term" value="C:extracellular region"/>
    <property type="evidence" value="ECO:0007669"/>
    <property type="project" value="UniProtKB-SubCell"/>
</dbReference>
<dbReference type="PANTHER" id="PTHR47221:SF6">
    <property type="entry name" value="FIBRINOGEN ALPHA CHAIN"/>
    <property type="match status" value="1"/>
</dbReference>
<evidence type="ECO:0000259" key="8">
    <source>
        <dbReference type="PROSITE" id="PS51406"/>
    </source>
</evidence>
<dbReference type="CDD" id="cd00087">
    <property type="entry name" value="FReD"/>
    <property type="match status" value="1"/>
</dbReference>
<feature type="domain" description="Fibrinogen C-terminal" evidence="8">
    <location>
        <begin position="17"/>
        <end position="239"/>
    </location>
</feature>
<evidence type="ECO:0000256" key="5">
    <source>
        <dbReference type="ARBA" id="ARBA00023157"/>
    </source>
</evidence>
<dbReference type="Pfam" id="PF00147">
    <property type="entry name" value="Fibrinogen_C"/>
    <property type="match status" value="1"/>
</dbReference>
<evidence type="ECO:0000256" key="7">
    <source>
        <dbReference type="SAM" id="SignalP"/>
    </source>
</evidence>
<dbReference type="SMART" id="SM00186">
    <property type="entry name" value="FBG"/>
    <property type="match status" value="1"/>
</dbReference>
<keyword evidence="3 7" id="KW-0732">Signal</keyword>
<evidence type="ECO:0000256" key="3">
    <source>
        <dbReference type="ARBA" id="ARBA00022729"/>
    </source>
</evidence>
<name>A0A1A7XSI3_9TELE</name>
<dbReference type="Gene3D" id="3.90.215.10">
    <property type="entry name" value="Gamma Fibrinogen, chain A, domain 1"/>
    <property type="match status" value="1"/>
</dbReference>
<dbReference type="PROSITE" id="PS51257">
    <property type="entry name" value="PROKAR_LIPOPROTEIN"/>
    <property type="match status" value="1"/>
</dbReference>
<protein>
    <submittedName>
        <fullName evidence="9">Microfibrillar-associated protein 4</fullName>
    </submittedName>
</protein>
<dbReference type="InterPro" id="IPR036056">
    <property type="entry name" value="Fibrinogen-like_C"/>
</dbReference>
<dbReference type="PROSITE" id="PS51406">
    <property type="entry name" value="FIBRINOGEN_C_2"/>
    <property type="match status" value="1"/>
</dbReference>
<evidence type="ECO:0000256" key="1">
    <source>
        <dbReference type="ARBA" id="ARBA00004613"/>
    </source>
</evidence>
<keyword evidence="6" id="KW-0325">Glycoprotein</keyword>
<keyword evidence="2" id="KW-0964">Secreted</keyword>
<dbReference type="InterPro" id="IPR014716">
    <property type="entry name" value="Fibrinogen_a/b/g_C_1"/>
</dbReference>
<proteinExistence type="predicted"/>
<evidence type="ECO:0000313" key="9">
    <source>
        <dbReference type="EMBL" id="SBP20750.1"/>
    </source>
</evidence>
<dbReference type="SUPFAM" id="SSF56496">
    <property type="entry name" value="Fibrinogen C-terminal domain-like"/>
    <property type="match status" value="1"/>
</dbReference>
<organism evidence="9">
    <name type="scientific">Iconisemion striatum</name>
    <dbReference type="NCBI Taxonomy" id="60296"/>
    <lineage>
        <taxon>Eukaryota</taxon>
        <taxon>Metazoa</taxon>
        <taxon>Chordata</taxon>
        <taxon>Craniata</taxon>
        <taxon>Vertebrata</taxon>
        <taxon>Euteleostomi</taxon>
        <taxon>Actinopterygii</taxon>
        <taxon>Neopterygii</taxon>
        <taxon>Teleostei</taxon>
        <taxon>Neoteleostei</taxon>
        <taxon>Acanthomorphata</taxon>
        <taxon>Ovalentaria</taxon>
        <taxon>Atherinomorphae</taxon>
        <taxon>Cyprinodontiformes</taxon>
        <taxon>Nothobranchiidae</taxon>
        <taxon>Iconisemion</taxon>
    </lineage>
</organism>
<keyword evidence="4" id="KW-0175">Coiled coil</keyword>
<evidence type="ECO:0000256" key="6">
    <source>
        <dbReference type="ARBA" id="ARBA00023180"/>
    </source>
</evidence>